<gene>
    <name evidence="1" type="ORF">Vadar_003627</name>
</gene>
<evidence type="ECO:0000313" key="1">
    <source>
        <dbReference type="EMBL" id="KAH7850839.1"/>
    </source>
</evidence>
<dbReference type="EMBL" id="CM037158">
    <property type="protein sequence ID" value="KAH7850839.1"/>
    <property type="molecule type" value="Genomic_DNA"/>
</dbReference>
<organism evidence="1 2">
    <name type="scientific">Vaccinium darrowii</name>
    <dbReference type="NCBI Taxonomy" id="229202"/>
    <lineage>
        <taxon>Eukaryota</taxon>
        <taxon>Viridiplantae</taxon>
        <taxon>Streptophyta</taxon>
        <taxon>Embryophyta</taxon>
        <taxon>Tracheophyta</taxon>
        <taxon>Spermatophyta</taxon>
        <taxon>Magnoliopsida</taxon>
        <taxon>eudicotyledons</taxon>
        <taxon>Gunneridae</taxon>
        <taxon>Pentapetalae</taxon>
        <taxon>asterids</taxon>
        <taxon>Ericales</taxon>
        <taxon>Ericaceae</taxon>
        <taxon>Vaccinioideae</taxon>
        <taxon>Vaccinieae</taxon>
        <taxon>Vaccinium</taxon>
    </lineage>
</organism>
<dbReference type="Proteomes" id="UP000828048">
    <property type="component" value="Chromosome 8"/>
</dbReference>
<protein>
    <submittedName>
        <fullName evidence="1">Uncharacterized protein</fullName>
    </submittedName>
</protein>
<name>A0ACB7YCW6_9ERIC</name>
<reference evidence="1 2" key="1">
    <citation type="journal article" date="2021" name="Hortic Res">
        <title>High-quality reference genome and annotation aids understanding of berry development for evergreen blueberry (Vaccinium darrowii).</title>
        <authorList>
            <person name="Yu J."/>
            <person name="Hulse-Kemp A.M."/>
            <person name="Babiker E."/>
            <person name="Staton M."/>
        </authorList>
    </citation>
    <scope>NUCLEOTIDE SEQUENCE [LARGE SCALE GENOMIC DNA]</scope>
    <source>
        <strain evidence="2">cv. NJ 8807/NJ 8810</strain>
        <tissue evidence="1">Young leaf</tissue>
    </source>
</reference>
<accession>A0ACB7YCW6</accession>
<evidence type="ECO:0000313" key="2">
    <source>
        <dbReference type="Proteomes" id="UP000828048"/>
    </source>
</evidence>
<comment type="caution">
    <text evidence="1">The sequence shown here is derived from an EMBL/GenBank/DDBJ whole genome shotgun (WGS) entry which is preliminary data.</text>
</comment>
<proteinExistence type="predicted"/>
<sequence>MRSEIGSHWSYSIHRSWQLIVRARNLRLPSSFLPRRSKLLKLTSAMSDDTEYKLETFSGVYRKLSGKDVIFEYPITEA</sequence>
<keyword evidence="2" id="KW-1185">Reference proteome</keyword>